<proteinExistence type="predicted"/>
<comment type="caution">
    <text evidence="3">The sequence shown here is derived from an EMBL/GenBank/DDBJ whole genome shotgun (WGS) entry which is preliminary data.</text>
</comment>
<organism evidence="3 4">
    <name type="scientific">Lactuca virosa</name>
    <dbReference type="NCBI Taxonomy" id="75947"/>
    <lineage>
        <taxon>Eukaryota</taxon>
        <taxon>Viridiplantae</taxon>
        <taxon>Streptophyta</taxon>
        <taxon>Embryophyta</taxon>
        <taxon>Tracheophyta</taxon>
        <taxon>Spermatophyta</taxon>
        <taxon>Magnoliopsida</taxon>
        <taxon>eudicotyledons</taxon>
        <taxon>Gunneridae</taxon>
        <taxon>Pentapetalae</taxon>
        <taxon>asterids</taxon>
        <taxon>campanulids</taxon>
        <taxon>Asterales</taxon>
        <taxon>Asteraceae</taxon>
        <taxon>Cichorioideae</taxon>
        <taxon>Cichorieae</taxon>
        <taxon>Lactucinae</taxon>
        <taxon>Lactuca</taxon>
    </lineage>
</organism>
<evidence type="ECO:0000313" key="4">
    <source>
        <dbReference type="Proteomes" id="UP001157418"/>
    </source>
</evidence>
<accession>A0AAU9PPU7</accession>
<gene>
    <name evidence="3" type="ORF">LVIROSA_LOCUS37282</name>
</gene>
<evidence type="ECO:0008006" key="5">
    <source>
        <dbReference type="Google" id="ProtNLM"/>
    </source>
</evidence>
<evidence type="ECO:0000256" key="2">
    <source>
        <dbReference type="SAM" id="MobiDB-lite"/>
    </source>
</evidence>
<keyword evidence="4" id="KW-1185">Reference proteome</keyword>
<protein>
    <recommendedName>
        <fullName evidence="5">DUF641 domain-containing protein</fullName>
    </recommendedName>
</protein>
<evidence type="ECO:0000256" key="1">
    <source>
        <dbReference type="SAM" id="Coils"/>
    </source>
</evidence>
<dbReference type="AlphaFoldDB" id="A0AAU9PPU7"/>
<name>A0AAU9PPU7_9ASTR</name>
<sequence>MESTTDSPFVIPIPIPSDTMIGNEEPMGTESVDMEASILNPPPESGSIAITGKEAAMPTLITLAASLPQFQRPFVVISVPKSPFQNGVVSDEEALDKARSCLMEGMHLLNEVSVHTKACSEQLAQHQIIFDEALEGLKQLRTLHEQMEKEAKGLREEVVGLSERNQSLVTDLSQAIGQQEDLKSQYTKKVFQLEIACSRKDTGVDQKVEELRWVIKEGIPIFVRALLDSSDFGVVNATLQTSAIQLGLHQACVDTKEKYPEELKDNNILYSYPDAQRPIMEHFAEMTTYKYSMVSTLGNEELDVGGLKKLLKVMDSSRVDEVASS</sequence>
<keyword evidence="1" id="KW-0175">Coiled coil</keyword>
<evidence type="ECO:0000313" key="3">
    <source>
        <dbReference type="EMBL" id="CAH1451954.1"/>
    </source>
</evidence>
<dbReference type="EMBL" id="CAKMRJ010005745">
    <property type="protein sequence ID" value="CAH1451954.1"/>
    <property type="molecule type" value="Genomic_DNA"/>
</dbReference>
<reference evidence="3 4" key="1">
    <citation type="submission" date="2022-01" db="EMBL/GenBank/DDBJ databases">
        <authorList>
            <person name="Xiong W."/>
            <person name="Schranz E."/>
        </authorList>
    </citation>
    <scope>NUCLEOTIDE SEQUENCE [LARGE SCALE GENOMIC DNA]</scope>
</reference>
<feature type="region of interest" description="Disordered" evidence="2">
    <location>
        <begin position="1"/>
        <end position="22"/>
    </location>
</feature>
<dbReference type="Proteomes" id="UP001157418">
    <property type="component" value="Unassembled WGS sequence"/>
</dbReference>
<feature type="coiled-coil region" evidence="1">
    <location>
        <begin position="130"/>
        <end position="164"/>
    </location>
</feature>